<gene>
    <name evidence="2" type="ORF">ABMA28_010706</name>
</gene>
<comment type="caution">
    <text evidence="2">The sequence shown here is derived from an EMBL/GenBank/DDBJ whole genome shotgun (WGS) entry which is preliminary data.</text>
</comment>
<feature type="domain" description="DUF5641" evidence="1">
    <location>
        <begin position="6"/>
        <end position="75"/>
    </location>
</feature>
<dbReference type="Proteomes" id="UP001549921">
    <property type="component" value="Unassembled WGS sequence"/>
</dbReference>
<evidence type="ECO:0000313" key="3">
    <source>
        <dbReference type="Proteomes" id="UP001549921"/>
    </source>
</evidence>
<evidence type="ECO:0000259" key="1">
    <source>
        <dbReference type="Pfam" id="PF18701"/>
    </source>
</evidence>
<sequence length="85" mass="10219">MVYYEWLQQDFWRRWSRDYIGILQQRTKWRSSKGPALSVGTMVVKDDRLPPCQWKLGRIVQTHDGRDSEIKRSYVHLCPLPINID</sequence>
<accession>A0ABD0S945</accession>
<evidence type="ECO:0000313" key="2">
    <source>
        <dbReference type="EMBL" id="KAL0810589.1"/>
    </source>
</evidence>
<organism evidence="2 3">
    <name type="scientific">Loxostege sticticalis</name>
    <name type="common">Beet webworm moth</name>
    <dbReference type="NCBI Taxonomy" id="481309"/>
    <lineage>
        <taxon>Eukaryota</taxon>
        <taxon>Metazoa</taxon>
        <taxon>Ecdysozoa</taxon>
        <taxon>Arthropoda</taxon>
        <taxon>Hexapoda</taxon>
        <taxon>Insecta</taxon>
        <taxon>Pterygota</taxon>
        <taxon>Neoptera</taxon>
        <taxon>Endopterygota</taxon>
        <taxon>Lepidoptera</taxon>
        <taxon>Glossata</taxon>
        <taxon>Ditrysia</taxon>
        <taxon>Pyraloidea</taxon>
        <taxon>Crambidae</taxon>
        <taxon>Pyraustinae</taxon>
        <taxon>Loxostege</taxon>
    </lineage>
</organism>
<proteinExistence type="predicted"/>
<reference evidence="2 3" key="1">
    <citation type="submission" date="2024-06" db="EMBL/GenBank/DDBJ databases">
        <title>A chromosome-level genome assembly of beet webworm, Loxostege sticticalis.</title>
        <authorList>
            <person name="Zhang Y."/>
        </authorList>
    </citation>
    <scope>NUCLEOTIDE SEQUENCE [LARGE SCALE GENOMIC DNA]</scope>
    <source>
        <strain evidence="2">AQ028</strain>
        <tissue evidence="2">Male pupae</tissue>
    </source>
</reference>
<dbReference type="Pfam" id="PF18701">
    <property type="entry name" value="DUF5641"/>
    <property type="match status" value="1"/>
</dbReference>
<dbReference type="PANTHER" id="PTHR47331:SF5">
    <property type="entry name" value="RIBONUCLEASE H"/>
    <property type="match status" value="1"/>
</dbReference>
<name>A0ABD0S945_LOXSC</name>
<dbReference type="AlphaFoldDB" id="A0ABD0S945"/>
<dbReference type="InterPro" id="IPR040676">
    <property type="entry name" value="DUF5641"/>
</dbReference>
<protein>
    <recommendedName>
        <fullName evidence="1">DUF5641 domain-containing protein</fullName>
    </recommendedName>
</protein>
<dbReference type="PANTHER" id="PTHR47331">
    <property type="entry name" value="PHD-TYPE DOMAIN-CONTAINING PROTEIN"/>
    <property type="match status" value="1"/>
</dbReference>
<dbReference type="EMBL" id="JBEDNZ010000026">
    <property type="protein sequence ID" value="KAL0810589.1"/>
    <property type="molecule type" value="Genomic_DNA"/>
</dbReference>